<proteinExistence type="predicted"/>
<dbReference type="EMBL" id="VZAD01000064">
    <property type="protein sequence ID" value="MQP12006.1"/>
    <property type="molecule type" value="Genomic_DNA"/>
</dbReference>
<evidence type="ECO:0000256" key="1">
    <source>
        <dbReference type="SAM" id="Phobius"/>
    </source>
</evidence>
<name>A0A6A7WCB1_9BACT</name>
<gene>
    <name evidence="2" type="ORF">F7D20_08585</name>
</gene>
<feature type="transmembrane region" description="Helical" evidence="1">
    <location>
        <begin position="160"/>
        <end position="184"/>
    </location>
</feature>
<accession>A0A6A7WCB1</accession>
<keyword evidence="1" id="KW-1133">Transmembrane helix</keyword>
<evidence type="ECO:0000313" key="2">
    <source>
        <dbReference type="EMBL" id="MQP12006.1"/>
    </source>
</evidence>
<dbReference type="OrthoDB" id="1071897at2"/>
<sequence length="186" mass="21820">MNKKFEFFLNAVHYCIYLGEIWSMKKVDNCVLRIMYYLSVLFSFENFYNKKVDERTKCKDLWYYMYGKEGGISISSAHHWFGFFYSGYSIFLSFVLLGIPDGMFGGVNEIIAIAIIALPVGLCYIPAYKAVLSNDRYLKYFKQFEKEDAKWHKKWKQITWGFCIGSVVFTIGGIFAMWGVSLLFRK</sequence>
<comment type="caution">
    <text evidence="2">The sequence shown here is derived from an EMBL/GenBank/DDBJ whole genome shotgun (WGS) entry which is preliminary data.</text>
</comment>
<feature type="transmembrane region" description="Helical" evidence="1">
    <location>
        <begin position="111"/>
        <end position="132"/>
    </location>
</feature>
<keyword evidence="3" id="KW-1185">Reference proteome</keyword>
<keyword evidence="1" id="KW-0472">Membrane</keyword>
<keyword evidence="1" id="KW-0812">Transmembrane</keyword>
<dbReference type="Proteomes" id="UP000384372">
    <property type="component" value="Unassembled WGS sequence"/>
</dbReference>
<feature type="transmembrane region" description="Helical" evidence="1">
    <location>
        <begin position="80"/>
        <end position="99"/>
    </location>
</feature>
<evidence type="ECO:0000313" key="3">
    <source>
        <dbReference type="Proteomes" id="UP000384372"/>
    </source>
</evidence>
<protein>
    <submittedName>
        <fullName evidence="2">Uncharacterized protein</fullName>
    </submittedName>
</protein>
<organism evidence="2 3">
    <name type="scientific">Segatella copri</name>
    <dbReference type="NCBI Taxonomy" id="165179"/>
    <lineage>
        <taxon>Bacteria</taxon>
        <taxon>Pseudomonadati</taxon>
        <taxon>Bacteroidota</taxon>
        <taxon>Bacteroidia</taxon>
        <taxon>Bacteroidales</taxon>
        <taxon>Prevotellaceae</taxon>
        <taxon>Segatella</taxon>
    </lineage>
</organism>
<dbReference type="AlphaFoldDB" id="A0A6A7WCB1"/>
<reference evidence="2 3" key="1">
    <citation type="submission" date="2019-09" db="EMBL/GenBank/DDBJ databases">
        <title>Distinct polysaccharide growth profiles of human intestinal Prevotella copri isolates.</title>
        <authorList>
            <person name="Fehlner-Peach H."/>
            <person name="Magnabosco C."/>
            <person name="Raghavan V."/>
            <person name="Scher J.U."/>
            <person name="Tett A."/>
            <person name="Cox L.M."/>
            <person name="Gottsegen C."/>
            <person name="Watters A."/>
            <person name="Wiltshire- Gordon J.D."/>
            <person name="Segata N."/>
            <person name="Bonneau R."/>
            <person name="Littman D.R."/>
        </authorList>
    </citation>
    <scope>NUCLEOTIDE SEQUENCE [LARGE SCALE GENOMIC DNA]</scope>
    <source>
        <strain evidence="3">iAQ1173</strain>
    </source>
</reference>